<evidence type="ECO:0000256" key="1">
    <source>
        <dbReference type="ARBA" id="ARBA00022723"/>
    </source>
</evidence>
<dbReference type="InterPro" id="IPR017900">
    <property type="entry name" value="4Fe4S_Fe_S_CS"/>
</dbReference>
<dbReference type="GO" id="GO:0046872">
    <property type="term" value="F:metal ion binding"/>
    <property type="evidence" value="ECO:0007669"/>
    <property type="project" value="UniProtKB-KW"/>
</dbReference>
<dbReference type="Proteomes" id="UP000323521">
    <property type="component" value="Chromosome"/>
</dbReference>
<gene>
    <name evidence="5" type="ORF">DCMF_12440</name>
</gene>
<reference evidence="5 6" key="1">
    <citation type="submission" date="2016-10" db="EMBL/GenBank/DDBJ databases">
        <title>Complete Genome Sequence of Peptococcaceae strain DCMF.</title>
        <authorList>
            <person name="Edwards R.J."/>
            <person name="Holland S.I."/>
            <person name="Deshpande N.P."/>
            <person name="Wong Y.K."/>
            <person name="Ertan H."/>
            <person name="Manefield M."/>
            <person name="Russell T.L."/>
            <person name="Lee M.J."/>
        </authorList>
    </citation>
    <scope>NUCLEOTIDE SEQUENCE [LARGE SCALE GENOMIC DNA]</scope>
    <source>
        <strain evidence="5 6">DCMF</strain>
    </source>
</reference>
<keyword evidence="6" id="KW-1185">Reference proteome</keyword>
<dbReference type="GO" id="GO:0051536">
    <property type="term" value="F:iron-sulfur cluster binding"/>
    <property type="evidence" value="ECO:0007669"/>
    <property type="project" value="UniProtKB-KW"/>
</dbReference>
<keyword evidence="2" id="KW-0408">Iron</keyword>
<dbReference type="OrthoDB" id="9815745at2"/>
<keyword evidence="1" id="KW-0479">Metal-binding</keyword>
<dbReference type="PANTHER" id="PTHR42827">
    <property type="entry name" value="IRON-SULFUR CLUSTER-BINDING PROTEIN-RELATED"/>
    <property type="match status" value="1"/>
</dbReference>
<evidence type="ECO:0000313" key="6">
    <source>
        <dbReference type="Proteomes" id="UP000323521"/>
    </source>
</evidence>
<protein>
    <submittedName>
        <fullName evidence="5">4Fe-4S ferredoxin</fullName>
    </submittedName>
</protein>
<evidence type="ECO:0000256" key="3">
    <source>
        <dbReference type="ARBA" id="ARBA00023014"/>
    </source>
</evidence>
<dbReference type="EMBL" id="CP017634">
    <property type="protein sequence ID" value="ATW25477.1"/>
    <property type="molecule type" value="Genomic_DNA"/>
</dbReference>
<name>A0A3G1KSS0_FORW1</name>
<dbReference type="SUPFAM" id="SSF54862">
    <property type="entry name" value="4Fe-4S ferredoxins"/>
    <property type="match status" value="1"/>
</dbReference>
<organism evidence="5 6">
    <name type="scientific">Formimonas warabiya</name>
    <dbReference type="NCBI Taxonomy" id="1761012"/>
    <lineage>
        <taxon>Bacteria</taxon>
        <taxon>Bacillati</taxon>
        <taxon>Bacillota</taxon>
        <taxon>Clostridia</taxon>
        <taxon>Eubacteriales</taxon>
        <taxon>Peptococcaceae</taxon>
        <taxon>Candidatus Formimonas</taxon>
    </lineage>
</organism>
<accession>A0A3G1KSS0</accession>
<feature type="domain" description="4Fe-4S ferredoxin-type" evidence="4">
    <location>
        <begin position="166"/>
        <end position="196"/>
    </location>
</feature>
<evidence type="ECO:0000313" key="5">
    <source>
        <dbReference type="EMBL" id="ATW25477.1"/>
    </source>
</evidence>
<sequence>MIPEALFDQKELNSTVIKEISLKLGATIVGFGDVSTGLAKEFRHMPTAISLAIKHPFPEDALENSTGAQTVYLHHYPELDRTLEGIQKRIVKWLRGLGWRALAIPPYSDRIDARFIAKLYPLFPHKTAATCAGLGWIGKNGLLVNSTFGARLSWATILTDAPLAVSETPLYSSRCGACRRCVDACPVGALLNVKWSRSKPNRPLVNFDACRSQLAKNHQETGVFACGQCILACRKGSSCHPLFFSQASQS</sequence>
<dbReference type="KEGG" id="fwa:DCMF_12440"/>
<dbReference type="Gene3D" id="3.30.70.20">
    <property type="match status" value="1"/>
</dbReference>
<evidence type="ECO:0000259" key="4">
    <source>
        <dbReference type="PROSITE" id="PS51379"/>
    </source>
</evidence>
<dbReference type="PROSITE" id="PS51379">
    <property type="entry name" value="4FE4S_FER_2"/>
    <property type="match status" value="1"/>
</dbReference>
<proteinExistence type="predicted"/>
<dbReference type="Pfam" id="PF13484">
    <property type="entry name" value="Fer4_16"/>
    <property type="match status" value="1"/>
</dbReference>
<evidence type="ECO:0000256" key="2">
    <source>
        <dbReference type="ARBA" id="ARBA00023004"/>
    </source>
</evidence>
<dbReference type="PROSITE" id="PS00198">
    <property type="entry name" value="4FE4S_FER_1"/>
    <property type="match status" value="1"/>
</dbReference>
<dbReference type="PANTHER" id="PTHR42827:SF1">
    <property type="entry name" value="IRON-SULFUR CLUSTER-BINDING PROTEIN"/>
    <property type="match status" value="1"/>
</dbReference>
<dbReference type="AlphaFoldDB" id="A0A3G1KSS0"/>
<dbReference type="RefSeq" id="WP_148137875.1">
    <property type="nucleotide sequence ID" value="NZ_CP017634.1"/>
</dbReference>
<dbReference type="InterPro" id="IPR017896">
    <property type="entry name" value="4Fe4S_Fe-S-bd"/>
</dbReference>
<keyword evidence="3" id="KW-0411">Iron-sulfur</keyword>